<protein>
    <submittedName>
        <fullName evidence="3">Uncharacterized protein</fullName>
    </submittedName>
</protein>
<dbReference type="Proteomes" id="UP000887565">
    <property type="component" value="Unplaced"/>
</dbReference>
<feature type="region of interest" description="Disordered" evidence="1">
    <location>
        <begin position="1"/>
        <end position="61"/>
    </location>
</feature>
<evidence type="ECO:0000256" key="1">
    <source>
        <dbReference type="SAM" id="MobiDB-lite"/>
    </source>
</evidence>
<evidence type="ECO:0000313" key="3">
    <source>
        <dbReference type="WBParaSite" id="nRc.2.0.1.t26329-RA"/>
    </source>
</evidence>
<dbReference type="WBParaSite" id="nRc.2.0.1.t26329-RA">
    <property type="protein sequence ID" value="nRc.2.0.1.t26329-RA"/>
    <property type="gene ID" value="nRc.2.0.1.g26329"/>
</dbReference>
<reference evidence="3" key="1">
    <citation type="submission" date="2022-11" db="UniProtKB">
        <authorList>
            <consortium name="WormBaseParasite"/>
        </authorList>
    </citation>
    <scope>IDENTIFICATION</scope>
</reference>
<accession>A0A915JJH9</accession>
<feature type="compositionally biased region" description="Basic and acidic residues" evidence="1">
    <location>
        <begin position="1"/>
        <end position="20"/>
    </location>
</feature>
<keyword evidence="2" id="KW-1185">Reference proteome</keyword>
<sequence length="94" mass="11069">MKKSREAFRSHVHIWKEGRLRGALGRHSRRQSKTGVKARRTPKQGGHQSKSQLESQNKMGVKFRIRFRPTRWDDSCQLEVKDVSEIRANQRKSN</sequence>
<evidence type="ECO:0000313" key="2">
    <source>
        <dbReference type="Proteomes" id="UP000887565"/>
    </source>
</evidence>
<dbReference type="AlphaFoldDB" id="A0A915JJH9"/>
<organism evidence="2 3">
    <name type="scientific">Romanomermis culicivorax</name>
    <name type="common">Nematode worm</name>
    <dbReference type="NCBI Taxonomy" id="13658"/>
    <lineage>
        <taxon>Eukaryota</taxon>
        <taxon>Metazoa</taxon>
        <taxon>Ecdysozoa</taxon>
        <taxon>Nematoda</taxon>
        <taxon>Enoplea</taxon>
        <taxon>Dorylaimia</taxon>
        <taxon>Mermithida</taxon>
        <taxon>Mermithoidea</taxon>
        <taxon>Mermithidae</taxon>
        <taxon>Romanomermis</taxon>
    </lineage>
</organism>
<proteinExistence type="predicted"/>
<feature type="compositionally biased region" description="Polar residues" evidence="1">
    <location>
        <begin position="46"/>
        <end position="58"/>
    </location>
</feature>
<feature type="compositionally biased region" description="Basic residues" evidence="1">
    <location>
        <begin position="24"/>
        <end position="42"/>
    </location>
</feature>
<name>A0A915JJH9_ROMCU</name>